<dbReference type="GO" id="GO:0005829">
    <property type="term" value="C:cytosol"/>
    <property type="evidence" value="ECO:0007669"/>
    <property type="project" value="TreeGrafter"/>
</dbReference>
<feature type="domain" description="GHMP kinase N-terminal" evidence="10">
    <location>
        <begin position="139"/>
        <end position="215"/>
    </location>
</feature>
<dbReference type="EMBL" id="CP025570">
    <property type="protein sequence ID" value="AZZ38823.1"/>
    <property type="molecule type" value="Genomic_DNA"/>
</dbReference>
<evidence type="ECO:0000256" key="1">
    <source>
        <dbReference type="ARBA" id="ARBA00022490"/>
    </source>
</evidence>
<name>A0A3T0RX53_9ACTN</name>
<accession>A0A3T0RX53</accession>
<dbReference type="Gene3D" id="3.30.70.890">
    <property type="entry name" value="GHMP kinase, C-terminal domain"/>
    <property type="match status" value="1"/>
</dbReference>
<dbReference type="Pfam" id="PF08544">
    <property type="entry name" value="GHMP_kinases_C"/>
    <property type="match status" value="1"/>
</dbReference>
<keyword evidence="8" id="KW-0443">Lipid metabolism</keyword>
<evidence type="ECO:0000256" key="9">
    <source>
        <dbReference type="ARBA" id="ARBA00029438"/>
    </source>
</evidence>
<dbReference type="InterPro" id="IPR013750">
    <property type="entry name" value="GHMP_kinase_C_dom"/>
</dbReference>
<dbReference type="InterPro" id="IPR020568">
    <property type="entry name" value="Ribosomal_Su5_D2-typ_SF"/>
</dbReference>
<dbReference type="InterPro" id="IPR006205">
    <property type="entry name" value="Mev_gal_kin"/>
</dbReference>
<dbReference type="SUPFAM" id="SSF55060">
    <property type="entry name" value="GHMP Kinase, C-terminal domain"/>
    <property type="match status" value="1"/>
</dbReference>
<dbReference type="GO" id="GO:0005524">
    <property type="term" value="F:ATP binding"/>
    <property type="evidence" value="ECO:0007669"/>
    <property type="project" value="UniProtKB-KW"/>
</dbReference>
<dbReference type="SUPFAM" id="SSF54211">
    <property type="entry name" value="Ribosomal protein S5 domain 2-like"/>
    <property type="match status" value="1"/>
</dbReference>
<reference evidence="13" key="1">
    <citation type="submission" date="2017-12" db="EMBL/GenBank/DDBJ databases">
        <title>Whole genome sequencing of Acidipropionibacterium jensenii strains JS279 and JS280.</title>
        <authorList>
            <person name="Deptula P."/>
            <person name="Laine P."/>
            <person name="Smolander O.-P."/>
            <person name="Paulin L."/>
            <person name="Auvinen P."/>
            <person name="Varmanen P."/>
        </authorList>
    </citation>
    <scope>NUCLEOTIDE SEQUENCE [LARGE SCALE GENOMIC DNA]</scope>
    <source>
        <strain evidence="13">JS280</strain>
    </source>
</reference>
<dbReference type="KEGG" id="aji:C0Z10_02640"/>
<keyword evidence="7" id="KW-0460">Magnesium</keyword>
<dbReference type="UniPathway" id="UPA00057">
    <property type="reaction ID" value="UER00098"/>
</dbReference>
<keyword evidence="5 12" id="KW-0418">Kinase</keyword>
<dbReference type="InterPro" id="IPR006204">
    <property type="entry name" value="GHMP_kinase_N_dom"/>
</dbReference>
<evidence type="ECO:0000256" key="4">
    <source>
        <dbReference type="ARBA" id="ARBA00022741"/>
    </source>
</evidence>
<dbReference type="AlphaFoldDB" id="A0A3T0RX53"/>
<comment type="pathway">
    <text evidence="9">Isoprenoid biosynthesis; isopentenyl diphosphate biosynthesis via mevalonate pathway; isopentenyl diphosphate from (R)-mevalonate: step 1/3.</text>
</comment>
<keyword evidence="2" id="KW-0444">Lipid biosynthesis</keyword>
<evidence type="ECO:0000256" key="5">
    <source>
        <dbReference type="ARBA" id="ARBA00022777"/>
    </source>
</evidence>
<evidence type="ECO:0000256" key="7">
    <source>
        <dbReference type="ARBA" id="ARBA00022842"/>
    </source>
</evidence>
<evidence type="ECO:0000256" key="6">
    <source>
        <dbReference type="ARBA" id="ARBA00022840"/>
    </source>
</evidence>
<keyword evidence="1" id="KW-0963">Cytoplasm</keyword>
<organism evidence="12 13">
    <name type="scientific">Acidipropionibacterium jensenii</name>
    <dbReference type="NCBI Taxonomy" id="1749"/>
    <lineage>
        <taxon>Bacteria</taxon>
        <taxon>Bacillati</taxon>
        <taxon>Actinomycetota</taxon>
        <taxon>Actinomycetes</taxon>
        <taxon>Propionibacteriales</taxon>
        <taxon>Propionibacteriaceae</taxon>
        <taxon>Acidipropionibacterium</taxon>
    </lineage>
</organism>
<evidence type="ECO:0000259" key="11">
    <source>
        <dbReference type="Pfam" id="PF08544"/>
    </source>
</evidence>
<dbReference type="GO" id="GO:0019287">
    <property type="term" value="P:isopentenyl diphosphate biosynthetic process, mevalonate pathway"/>
    <property type="evidence" value="ECO:0007669"/>
    <property type="project" value="UniProtKB-UniPathway"/>
</dbReference>
<dbReference type="InterPro" id="IPR036554">
    <property type="entry name" value="GHMP_kinase_C_sf"/>
</dbReference>
<dbReference type="PANTHER" id="PTHR43290">
    <property type="entry name" value="MEVALONATE KINASE"/>
    <property type="match status" value="1"/>
</dbReference>
<evidence type="ECO:0000256" key="8">
    <source>
        <dbReference type="ARBA" id="ARBA00023098"/>
    </source>
</evidence>
<dbReference type="InterPro" id="IPR014721">
    <property type="entry name" value="Ribsml_uS5_D2-typ_fold_subgr"/>
</dbReference>
<dbReference type="PANTHER" id="PTHR43290:SF2">
    <property type="entry name" value="MEVALONATE KINASE"/>
    <property type="match status" value="1"/>
</dbReference>
<sequence length="378" mass="39042">MRPRATIVARGEGSTCRAVGQHLLIAPSRNPHQTGARVRIKAEGNVPASPETALSRSIRRVASGDSGRAGGPVLGSAHAKAILFGEHAVVYGAPAVAIPLHALTAVAEVSPRREGTRIHSALFHGDADDAPARIQPLLEAIYSAQRHTGISDMGVELRLDSTVPYERGLGSSAVVGVAVARAVAALAGVQMDADEIFEVAMDCERIAHGRSSGLDPRTVISEVPIRFHGGEVAHIQVGAPLVFVLADSGHAGSTARAVGAVRASLKADPERISGLIGRLGEIAEGSLDQLAAGDREGLGAQMFEAHRHLAELGVSDVALERLVDAARAAGATGAKLTGGGRGGCVIALARDDEHGARLEHALRRAGAARTWRTTVSQA</sequence>
<dbReference type="Pfam" id="PF00288">
    <property type="entry name" value="GHMP_kinases_N"/>
    <property type="match status" value="1"/>
</dbReference>
<dbReference type="Gene3D" id="3.30.230.10">
    <property type="match status" value="1"/>
</dbReference>
<keyword evidence="6" id="KW-0067">ATP-binding</keyword>
<dbReference type="NCBIfam" id="TIGR00549">
    <property type="entry name" value="mevalon_kin"/>
    <property type="match status" value="1"/>
</dbReference>
<evidence type="ECO:0000313" key="12">
    <source>
        <dbReference type="EMBL" id="AZZ38823.1"/>
    </source>
</evidence>
<evidence type="ECO:0000313" key="13">
    <source>
        <dbReference type="Proteomes" id="UP000285875"/>
    </source>
</evidence>
<dbReference type="PRINTS" id="PR00959">
    <property type="entry name" value="MEVGALKINASE"/>
</dbReference>
<keyword evidence="4" id="KW-0547">Nucleotide-binding</keyword>
<evidence type="ECO:0000256" key="2">
    <source>
        <dbReference type="ARBA" id="ARBA00022516"/>
    </source>
</evidence>
<evidence type="ECO:0000256" key="3">
    <source>
        <dbReference type="ARBA" id="ARBA00022679"/>
    </source>
</evidence>
<feature type="domain" description="GHMP kinase C-terminal" evidence="11">
    <location>
        <begin position="287"/>
        <end position="367"/>
    </location>
</feature>
<dbReference type="GO" id="GO:0004496">
    <property type="term" value="F:mevalonate kinase activity"/>
    <property type="evidence" value="ECO:0007669"/>
    <property type="project" value="InterPro"/>
</dbReference>
<gene>
    <name evidence="12" type="primary">mvk</name>
    <name evidence="12" type="ORF">C0Z10_02640</name>
</gene>
<protein>
    <submittedName>
        <fullName evidence="12">Mevalonate kinase</fullName>
    </submittedName>
</protein>
<proteinExistence type="predicted"/>
<keyword evidence="3" id="KW-0808">Transferase</keyword>
<dbReference type="Proteomes" id="UP000285875">
    <property type="component" value="Chromosome"/>
</dbReference>
<evidence type="ECO:0000259" key="10">
    <source>
        <dbReference type="Pfam" id="PF00288"/>
    </source>
</evidence>